<reference evidence="2" key="1">
    <citation type="submission" date="2016-10" db="EMBL/GenBank/DDBJ databases">
        <title>Sequence of Gallionella enrichment culture.</title>
        <authorList>
            <person name="Poehlein A."/>
            <person name="Muehling M."/>
            <person name="Daniel R."/>
        </authorList>
    </citation>
    <scope>NUCLEOTIDE SEQUENCE</scope>
</reference>
<proteinExistence type="predicted"/>
<name>A0A1J5PY33_9ZZZZ</name>
<sequence>MNTSVERTSPPSPTAAQPEPSPAGTRHRSDNWIQKISELGFAKSFGIGAAVISFIGWLIHSYGTPAASSVWHEMIRPRVDNFIVDGIQRSPRIHDFMVTEINGYFSGTIPSLEKKPNDLGTKLKTLANSSETIEAISNSLFGNVDSVYTIAADYNLDQIKDNAANTVAIVAMEPKAGPVRLLAYADPNQHCIWTFVQTRGQLQRGGRMERLHFTIKLNDSILRDGDNVSVFAQEIGTFIRKRQGTGGGGKDEEEDVISSFSQNIQKIDIVPQFPTFDPIKIVGSPDNVPAKEPAVLSINGYVLITRRRAENQLNDCRQNAIPASSSNGSR</sequence>
<organism evidence="2">
    <name type="scientific">mine drainage metagenome</name>
    <dbReference type="NCBI Taxonomy" id="410659"/>
    <lineage>
        <taxon>unclassified sequences</taxon>
        <taxon>metagenomes</taxon>
        <taxon>ecological metagenomes</taxon>
    </lineage>
</organism>
<accession>A0A1J5PY33</accession>
<dbReference type="AlphaFoldDB" id="A0A1J5PY33"/>
<feature type="region of interest" description="Disordered" evidence="1">
    <location>
        <begin position="1"/>
        <end position="29"/>
    </location>
</feature>
<evidence type="ECO:0000256" key="1">
    <source>
        <dbReference type="SAM" id="MobiDB-lite"/>
    </source>
</evidence>
<evidence type="ECO:0000313" key="2">
    <source>
        <dbReference type="EMBL" id="OIQ76393.1"/>
    </source>
</evidence>
<dbReference type="EMBL" id="MLJW01001881">
    <property type="protein sequence ID" value="OIQ76393.1"/>
    <property type="molecule type" value="Genomic_DNA"/>
</dbReference>
<comment type="caution">
    <text evidence="2">The sequence shown here is derived from an EMBL/GenBank/DDBJ whole genome shotgun (WGS) entry which is preliminary data.</text>
</comment>
<gene>
    <name evidence="2" type="ORF">GALL_419290</name>
</gene>
<protein>
    <submittedName>
        <fullName evidence="2">Uncharacterized protein</fullName>
    </submittedName>
</protein>